<feature type="chain" id="PRO_5021875062" description="Phosphatidic acid phosphatase type 2/haloperoxidase domain-containing protein" evidence="1">
    <location>
        <begin position="17"/>
        <end position="414"/>
    </location>
</feature>
<dbReference type="PANTHER" id="PTHR34599">
    <property type="entry name" value="PEROXIDASE-RELATED"/>
    <property type="match status" value="1"/>
</dbReference>
<dbReference type="AlphaFoldDB" id="A0A517LBG7"/>
<evidence type="ECO:0000256" key="1">
    <source>
        <dbReference type="SAM" id="SignalP"/>
    </source>
</evidence>
<proteinExistence type="predicted"/>
<feature type="domain" description="Phosphatidic acid phosphatase type 2/haloperoxidase" evidence="2">
    <location>
        <begin position="259"/>
        <end position="408"/>
    </location>
</feature>
<feature type="signal peptide" evidence="1">
    <location>
        <begin position="1"/>
        <end position="16"/>
    </location>
</feature>
<name>A0A517LBG7_9PEZI</name>
<dbReference type="SUPFAM" id="SSF48317">
    <property type="entry name" value="Acid phosphatase/Vanadium-dependent haloperoxidase"/>
    <property type="match status" value="1"/>
</dbReference>
<accession>A0A517LBG7</accession>
<dbReference type="InterPro" id="IPR052559">
    <property type="entry name" value="V-haloperoxidase"/>
</dbReference>
<dbReference type="Gene3D" id="1.10.606.20">
    <property type="match status" value="1"/>
</dbReference>
<dbReference type="InterPro" id="IPR036938">
    <property type="entry name" value="PAP2/HPO_sf"/>
</dbReference>
<protein>
    <recommendedName>
        <fullName evidence="2">Phosphatidic acid phosphatase type 2/haloperoxidase domain-containing protein</fullName>
    </recommendedName>
</protein>
<dbReference type="Proteomes" id="UP000316270">
    <property type="component" value="Chromosome 8"/>
</dbReference>
<keyword evidence="1" id="KW-0732">Signal</keyword>
<evidence type="ECO:0000313" key="4">
    <source>
        <dbReference type="Proteomes" id="UP000316270"/>
    </source>
</evidence>
<evidence type="ECO:0000313" key="3">
    <source>
        <dbReference type="EMBL" id="QDS72967.1"/>
    </source>
</evidence>
<dbReference type="PANTHER" id="PTHR34599:SF1">
    <property type="entry name" value="PHOSPHATIDIC ACID PHOSPHATASE TYPE 2_HALOPEROXIDASE DOMAIN-CONTAINING PROTEIN"/>
    <property type="match status" value="1"/>
</dbReference>
<dbReference type="InterPro" id="IPR000326">
    <property type="entry name" value="PAP2/HPO"/>
</dbReference>
<keyword evidence="4" id="KW-1185">Reference proteome</keyword>
<dbReference type="OrthoDB" id="9997027at2759"/>
<dbReference type="CDD" id="cd03398">
    <property type="entry name" value="PAP2_haloperoxidase"/>
    <property type="match status" value="1"/>
</dbReference>
<reference evidence="3 4" key="1">
    <citation type="submission" date="2019-07" db="EMBL/GenBank/DDBJ databases">
        <title>Finished genome of Venturia effusa.</title>
        <authorList>
            <person name="Young C.A."/>
            <person name="Cox M.P."/>
            <person name="Ganley A.R.D."/>
            <person name="David W.J."/>
        </authorList>
    </citation>
    <scope>NUCLEOTIDE SEQUENCE [LARGE SCALE GENOMIC DNA]</scope>
    <source>
        <strain evidence="4">albino</strain>
    </source>
</reference>
<gene>
    <name evidence="3" type="ORF">FKW77_008644</name>
</gene>
<evidence type="ECO:0000259" key="2">
    <source>
        <dbReference type="Pfam" id="PF01569"/>
    </source>
</evidence>
<sequence>MRVSIWIASIATGVHAAYSGDIVQYWVDQTAILVNGTIIGGLQSPPSAWVPAIVQGAQYLAATNSQDQSLAFQQLAVSIAAHNSLVWAFHGTRNYAATNAALKAVLAPIGLDPATTGKEAAALGKEAARKIITARADDGANDFVDYVYGPKDPGVYQAVPGGSALPDTPQSRFVRLFAAVGNVSQFVIPDPPKLTDPAYEGYVTYVKAQGERNSTVRSTHDTDTAYFWRESAPTVWNRIANAVIGKAFVTDVLGSAKFYAQLNYALANAGIAGWNVKYKYNAWRPVTAIQRPGIWLASGKNVSQPDWTPLLIPTPSHPDYVSTHSTFGGAAAAVIRAYVKGDKIDATISNNVTLDNRGVITRKYTNLTEAAIENGQSRVFGGLHFSFASQAGIDLGNAVALATLKNFDEHWDEF</sequence>
<organism evidence="3 4">
    <name type="scientific">Venturia effusa</name>
    <dbReference type="NCBI Taxonomy" id="50376"/>
    <lineage>
        <taxon>Eukaryota</taxon>
        <taxon>Fungi</taxon>
        <taxon>Dikarya</taxon>
        <taxon>Ascomycota</taxon>
        <taxon>Pezizomycotina</taxon>
        <taxon>Dothideomycetes</taxon>
        <taxon>Pleosporomycetidae</taxon>
        <taxon>Venturiales</taxon>
        <taxon>Venturiaceae</taxon>
        <taxon>Venturia</taxon>
    </lineage>
</organism>
<dbReference type="EMBL" id="CP042192">
    <property type="protein sequence ID" value="QDS72967.1"/>
    <property type="molecule type" value="Genomic_DNA"/>
</dbReference>
<dbReference type="Pfam" id="PF01569">
    <property type="entry name" value="PAP2"/>
    <property type="match status" value="1"/>
</dbReference>